<organism evidence="1 2">
    <name type="scientific">Cichorium intybus</name>
    <name type="common">Chicory</name>
    <dbReference type="NCBI Taxonomy" id="13427"/>
    <lineage>
        <taxon>Eukaryota</taxon>
        <taxon>Viridiplantae</taxon>
        <taxon>Streptophyta</taxon>
        <taxon>Embryophyta</taxon>
        <taxon>Tracheophyta</taxon>
        <taxon>Spermatophyta</taxon>
        <taxon>Magnoliopsida</taxon>
        <taxon>eudicotyledons</taxon>
        <taxon>Gunneridae</taxon>
        <taxon>Pentapetalae</taxon>
        <taxon>asterids</taxon>
        <taxon>campanulids</taxon>
        <taxon>Asterales</taxon>
        <taxon>Asteraceae</taxon>
        <taxon>Cichorioideae</taxon>
        <taxon>Cichorieae</taxon>
        <taxon>Cichoriinae</taxon>
        <taxon>Cichorium</taxon>
    </lineage>
</organism>
<reference evidence="1 2" key="2">
    <citation type="journal article" date="2022" name="Mol. Ecol. Resour.">
        <title>The genomes of chicory, endive, great burdock and yacon provide insights into Asteraceae paleo-polyploidization history and plant inulin production.</title>
        <authorList>
            <person name="Fan W."/>
            <person name="Wang S."/>
            <person name="Wang H."/>
            <person name="Wang A."/>
            <person name="Jiang F."/>
            <person name="Liu H."/>
            <person name="Zhao H."/>
            <person name="Xu D."/>
            <person name="Zhang Y."/>
        </authorList>
    </citation>
    <scope>NUCLEOTIDE SEQUENCE [LARGE SCALE GENOMIC DNA]</scope>
    <source>
        <strain evidence="2">cv. Punajuju</strain>
        <tissue evidence="1">Leaves</tissue>
    </source>
</reference>
<proteinExistence type="predicted"/>
<name>A0ACB9AGG8_CICIN</name>
<keyword evidence="2" id="KW-1185">Reference proteome</keyword>
<evidence type="ECO:0000313" key="1">
    <source>
        <dbReference type="EMBL" id="KAI3709312.1"/>
    </source>
</evidence>
<sequence>MVFQEIDGKKVIKERCEYDIEKPIGSCPQANNQINTNETDQWGFKWGQLLGENGGSGEGDGRFRKGGCPSLATTWSGIG</sequence>
<protein>
    <submittedName>
        <fullName evidence="1">Uncharacterized protein</fullName>
    </submittedName>
</protein>
<dbReference type="Proteomes" id="UP001055811">
    <property type="component" value="Linkage Group LG07"/>
</dbReference>
<comment type="caution">
    <text evidence="1">The sequence shown here is derived from an EMBL/GenBank/DDBJ whole genome shotgun (WGS) entry which is preliminary data.</text>
</comment>
<reference evidence="2" key="1">
    <citation type="journal article" date="2022" name="Mol. Ecol. Resour.">
        <title>The genomes of chicory, endive, great burdock and yacon provide insights into Asteraceae palaeo-polyploidization history and plant inulin production.</title>
        <authorList>
            <person name="Fan W."/>
            <person name="Wang S."/>
            <person name="Wang H."/>
            <person name="Wang A."/>
            <person name="Jiang F."/>
            <person name="Liu H."/>
            <person name="Zhao H."/>
            <person name="Xu D."/>
            <person name="Zhang Y."/>
        </authorList>
    </citation>
    <scope>NUCLEOTIDE SEQUENCE [LARGE SCALE GENOMIC DNA]</scope>
    <source>
        <strain evidence="2">cv. Punajuju</strain>
    </source>
</reference>
<gene>
    <name evidence="1" type="ORF">L2E82_39072</name>
</gene>
<evidence type="ECO:0000313" key="2">
    <source>
        <dbReference type="Proteomes" id="UP001055811"/>
    </source>
</evidence>
<dbReference type="EMBL" id="CM042015">
    <property type="protein sequence ID" value="KAI3709312.1"/>
    <property type="molecule type" value="Genomic_DNA"/>
</dbReference>
<accession>A0ACB9AGG8</accession>